<evidence type="ECO:0000256" key="1">
    <source>
        <dbReference type="SAM" id="MobiDB-lite"/>
    </source>
</evidence>
<organism evidence="2">
    <name type="scientific">marine sediment metagenome</name>
    <dbReference type="NCBI Taxonomy" id="412755"/>
    <lineage>
        <taxon>unclassified sequences</taxon>
        <taxon>metagenomes</taxon>
        <taxon>ecological metagenomes</taxon>
    </lineage>
</organism>
<sequence length="39" mass="4562">MYSKEKITDKNPIAATAIAKNQERESILKPRDRFKKGRE</sequence>
<comment type="caution">
    <text evidence="2">The sequence shown here is derived from an EMBL/GenBank/DDBJ whole genome shotgun (WGS) entry which is preliminary data.</text>
</comment>
<proteinExistence type="predicted"/>
<feature type="region of interest" description="Disordered" evidence="1">
    <location>
        <begin position="1"/>
        <end position="39"/>
    </location>
</feature>
<feature type="compositionally biased region" description="Basic and acidic residues" evidence="1">
    <location>
        <begin position="21"/>
        <end position="31"/>
    </location>
</feature>
<dbReference type="AlphaFoldDB" id="X1AKT8"/>
<reference evidence="2" key="1">
    <citation type="journal article" date="2014" name="Front. Microbiol.">
        <title>High frequency of phylogenetically diverse reductive dehalogenase-homologous genes in deep subseafloor sedimentary metagenomes.</title>
        <authorList>
            <person name="Kawai M."/>
            <person name="Futagami T."/>
            <person name="Toyoda A."/>
            <person name="Takaki Y."/>
            <person name="Nishi S."/>
            <person name="Hori S."/>
            <person name="Arai W."/>
            <person name="Tsubouchi T."/>
            <person name="Morono Y."/>
            <person name="Uchiyama I."/>
            <person name="Ito T."/>
            <person name="Fujiyama A."/>
            <person name="Inagaki F."/>
            <person name="Takami H."/>
        </authorList>
    </citation>
    <scope>NUCLEOTIDE SEQUENCE</scope>
    <source>
        <strain evidence="2">Expedition CK06-06</strain>
    </source>
</reference>
<name>X1AKT8_9ZZZZ</name>
<protein>
    <submittedName>
        <fullName evidence="2">Uncharacterized protein</fullName>
    </submittedName>
</protein>
<evidence type="ECO:0000313" key="2">
    <source>
        <dbReference type="EMBL" id="GAG60616.1"/>
    </source>
</evidence>
<dbReference type="EMBL" id="BART01008966">
    <property type="protein sequence ID" value="GAG60616.1"/>
    <property type="molecule type" value="Genomic_DNA"/>
</dbReference>
<accession>X1AKT8</accession>
<gene>
    <name evidence="2" type="ORF">S01H4_20009</name>
</gene>